<feature type="domain" description="SLH" evidence="5">
    <location>
        <begin position="1418"/>
        <end position="1481"/>
    </location>
</feature>
<dbReference type="InterPro" id="IPR036116">
    <property type="entry name" value="FN3_sf"/>
</dbReference>
<evidence type="ECO:0000259" key="3">
    <source>
        <dbReference type="PROSITE" id="PS50022"/>
    </source>
</evidence>
<feature type="compositionally biased region" description="Polar residues" evidence="1">
    <location>
        <begin position="1096"/>
        <end position="1107"/>
    </location>
</feature>
<evidence type="ECO:0000259" key="5">
    <source>
        <dbReference type="PROSITE" id="PS51272"/>
    </source>
</evidence>
<proteinExistence type="predicted"/>
<dbReference type="InterPro" id="IPR003961">
    <property type="entry name" value="FN3_dom"/>
</dbReference>
<dbReference type="InterPro" id="IPR013783">
    <property type="entry name" value="Ig-like_fold"/>
</dbReference>
<dbReference type="PROSITE" id="PS50853">
    <property type="entry name" value="FN3"/>
    <property type="match status" value="3"/>
</dbReference>
<dbReference type="PANTHER" id="PTHR43308">
    <property type="entry name" value="OUTER MEMBRANE PROTEIN ALPHA-RELATED"/>
    <property type="match status" value="1"/>
</dbReference>
<dbReference type="SUPFAM" id="SSF49265">
    <property type="entry name" value="Fibronectin type III"/>
    <property type="match status" value="2"/>
</dbReference>
<keyword evidence="2" id="KW-0732">Signal</keyword>
<feature type="signal peptide" evidence="2">
    <location>
        <begin position="1"/>
        <end position="31"/>
    </location>
</feature>
<dbReference type="CDD" id="cd00063">
    <property type="entry name" value="FN3"/>
    <property type="match status" value="3"/>
</dbReference>
<accession>A0ABX1Y3R6</accession>
<comment type="caution">
    <text evidence="6">The sequence shown here is derived from an EMBL/GenBank/DDBJ whole genome shotgun (WGS) entry which is preliminary data.</text>
</comment>
<evidence type="ECO:0000256" key="1">
    <source>
        <dbReference type="SAM" id="MobiDB-lite"/>
    </source>
</evidence>
<dbReference type="Gene3D" id="2.60.120.260">
    <property type="entry name" value="Galactose-binding domain-like"/>
    <property type="match status" value="2"/>
</dbReference>
<evidence type="ECO:0000313" key="6">
    <source>
        <dbReference type="EMBL" id="NOU75468.1"/>
    </source>
</evidence>
<dbReference type="PROSITE" id="PS51272">
    <property type="entry name" value="SLH"/>
    <property type="match status" value="3"/>
</dbReference>
<dbReference type="SMART" id="SM00710">
    <property type="entry name" value="PbH1"/>
    <property type="match status" value="4"/>
</dbReference>
<dbReference type="SUPFAM" id="SSF51126">
    <property type="entry name" value="Pectin lyase-like"/>
    <property type="match status" value="1"/>
</dbReference>
<feature type="domain" description="F5/8 type C" evidence="3">
    <location>
        <begin position="528"/>
        <end position="653"/>
    </location>
</feature>
<evidence type="ECO:0000256" key="2">
    <source>
        <dbReference type="SAM" id="SignalP"/>
    </source>
</evidence>
<feature type="domain" description="Fibronectin type-III" evidence="4">
    <location>
        <begin position="923"/>
        <end position="1014"/>
    </location>
</feature>
<dbReference type="EMBL" id="WHOA01000208">
    <property type="protein sequence ID" value="NOU75468.1"/>
    <property type="molecule type" value="Genomic_DNA"/>
</dbReference>
<organism evidence="6 7">
    <name type="scientific">Paenibacillus phytorum</name>
    <dbReference type="NCBI Taxonomy" id="2654977"/>
    <lineage>
        <taxon>Bacteria</taxon>
        <taxon>Bacillati</taxon>
        <taxon>Bacillota</taxon>
        <taxon>Bacilli</taxon>
        <taxon>Bacillales</taxon>
        <taxon>Paenibacillaceae</taxon>
        <taxon>Paenibacillus</taxon>
    </lineage>
</organism>
<dbReference type="SMART" id="SM00060">
    <property type="entry name" value="FN3"/>
    <property type="match status" value="3"/>
</dbReference>
<dbReference type="Pfam" id="PF00395">
    <property type="entry name" value="SLH"/>
    <property type="match status" value="3"/>
</dbReference>
<feature type="domain" description="Fibronectin type-III" evidence="4">
    <location>
        <begin position="827"/>
        <end position="918"/>
    </location>
</feature>
<dbReference type="InterPro" id="IPR006626">
    <property type="entry name" value="PbH1"/>
</dbReference>
<feature type="chain" id="PRO_5047505124" evidence="2">
    <location>
        <begin position="32"/>
        <end position="1545"/>
    </location>
</feature>
<gene>
    <name evidence="6" type="ORF">GC098_29485</name>
</gene>
<evidence type="ECO:0000259" key="4">
    <source>
        <dbReference type="PROSITE" id="PS50853"/>
    </source>
</evidence>
<dbReference type="Gene3D" id="2.60.40.10">
    <property type="entry name" value="Immunoglobulins"/>
    <property type="match status" value="3"/>
</dbReference>
<keyword evidence="7" id="KW-1185">Reference proteome</keyword>
<feature type="domain" description="SLH" evidence="5">
    <location>
        <begin position="1485"/>
        <end position="1545"/>
    </location>
</feature>
<dbReference type="InterPro" id="IPR011050">
    <property type="entry name" value="Pectin_lyase_fold/virulence"/>
</dbReference>
<feature type="domain" description="SLH" evidence="5">
    <location>
        <begin position="1359"/>
        <end position="1417"/>
    </location>
</feature>
<dbReference type="InterPro" id="IPR000421">
    <property type="entry name" value="FA58C"/>
</dbReference>
<dbReference type="InterPro" id="IPR001119">
    <property type="entry name" value="SLH_dom"/>
</dbReference>
<dbReference type="SUPFAM" id="SSF49785">
    <property type="entry name" value="Galactose-binding domain-like"/>
    <property type="match status" value="2"/>
</dbReference>
<sequence>MQKKLLMKKWFVLFIMLCMIATMHLPSPASAAGTTYYVDSVNGNDANSGTDTSAAWKSLTKINATVFNPGDTILFKTGGIWNGQLSPMGSGVDGSPIVIDRYGTGSKPVINGGGLNNTGTVYLVNQEYWEINNLEVTNDDDLSTNDTADVRMGIYYKIDANISGSNHVFHHIYIRNCNIHDVDGNENGSASSAGISGEIVGPSTASSARFDDIRIENNTLTKVDRTAIQPNKLNIFTCSGDTCFRDGVRNNNQWGTGFHVANNTMSDIGGDGILMRETKDAIVEHNVLSSFGTRALTTTAVAGIWLWNANHTVFQFNEVYGGPALNQDGCAFDFDYYGIDTVYQYNYSHDNPMGTVLLMGANENDIFRYNISQNDGLAFRHFAYNETTSAYLYNNIFYYDGANHKINGDSKDETKLGYHFYNNIFYNTSTTTPTKWGNGNWDQLTFSHNIFYEASGQHTQQEPFDPYGMTGDPKFVNPGSGSIGLNTLQGYQLQTDSPAIDAGIESPQAQGIKDFYGNMINAVSPDIGVQELTGTPSAAIRFYVPQQQMSAVATSSTTGHSSMSAVDGQDQTYWQSEDGSNPSLTIALGGTYNIDRVIYVPSADDAAGVITNYLVYTSTDGVGFTKVATGTWANNTYGKRAVFSSVSASYIKIIALHSSGHTSAAEVQVGIGTGTNGAGLYTKISQSSMTASASSIYSSSYAAAKAIDGSTSTYWYPSSLPTAASPQYIILTLAQKYTISKFDYKPYSGAYAVTAYKLYVSTDGVNFTAIPTGTGNPGTWAADSSTKVATFDPVEATAFKLEMTATGGNKPAVLELNLYSPDNSVPVPAQPTHLTASPVDSQVNLMWSTVTDATYYNVKRSSTSGGPYTTIAANVTGATYSDTGLANGTTYYYVVTAANSGGESSNSNAASATPAAPLTPVQVPTPPTNLKATEGNAQVSLTWSTVTSATYYNVKRSTNSGGPYTTIAANVTGATYSDAGLVNGTTYYFLVTAANPGGESANSNAVSATPAAPLTPVQAPTPPTNLNATEGNAQVSLTWSTVTGATYYNVKRSASSGGPYTTIALNVTTTLYMDTGLTNGITYYYVMTAANAGGESANSTETVATPFSSSNNDDSSSNTSTTTTAGPSVVPTKDGVQIINVQPVSDKTADGTSVAKVTIDGATLEQVIELLKASTGTANQRINIEIKGSETIGKVELPAASLVELLSKAPAAVLSLKNNGATYDLPLKVVDISSFATALGSATKDVKVSIAIEKVSGTTSVDIETKAKQAGLKPLTSAIDFSVTAEANGKQVSLNDFGKTYVSRTIEITKEVDAKKTTVVLYNPVTGTMSFVPATFSTSDGITTASIKRPGNSIYTVVESAKTFEDLKDHWSQADVELLASKLVINGMTESSFAPQNEITRAQFAALLIRALGLSETNAAQFTDVKTNDWFAGAIGAASKAGLVDGFENGTFQPDANITREQMAVMITRAMNFAGKKAAADAKGLAGFTEAGSISEWAKEAVAQSVNAGIINGVTNQTFVPNAKASRAEAAVMLKRLLQYEQFIN</sequence>
<dbReference type="PANTHER" id="PTHR43308:SF5">
    <property type="entry name" value="S-LAYER PROTEIN _ PEPTIDOGLYCAN ENDO-BETA-N-ACETYLGLUCOSAMINIDASE"/>
    <property type="match status" value="1"/>
</dbReference>
<feature type="region of interest" description="Disordered" evidence="1">
    <location>
        <begin position="1096"/>
        <end position="1129"/>
    </location>
</feature>
<feature type="compositionally biased region" description="Low complexity" evidence="1">
    <location>
        <begin position="1108"/>
        <end position="1124"/>
    </location>
</feature>
<evidence type="ECO:0000313" key="7">
    <source>
        <dbReference type="Proteomes" id="UP000616779"/>
    </source>
</evidence>
<feature type="domain" description="F5/8 type C" evidence="3">
    <location>
        <begin position="664"/>
        <end position="821"/>
    </location>
</feature>
<dbReference type="InterPro" id="IPR051465">
    <property type="entry name" value="Cell_Envelope_Struct_Comp"/>
</dbReference>
<dbReference type="InterPro" id="IPR008979">
    <property type="entry name" value="Galactose-bd-like_sf"/>
</dbReference>
<dbReference type="PROSITE" id="PS50022">
    <property type="entry name" value="FA58C_3"/>
    <property type="match status" value="2"/>
</dbReference>
<dbReference type="Pfam" id="PF00754">
    <property type="entry name" value="F5_F8_type_C"/>
    <property type="match status" value="2"/>
</dbReference>
<feature type="domain" description="Fibronectin type-III" evidence="4">
    <location>
        <begin position="1019"/>
        <end position="1110"/>
    </location>
</feature>
<name>A0ABX1Y3R6_9BACL</name>
<dbReference type="Proteomes" id="UP000616779">
    <property type="component" value="Unassembled WGS sequence"/>
</dbReference>
<dbReference type="RefSeq" id="WP_171647123.1">
    <property type="nucleotide sequence ID" value="NZ_WHOA01000208.1"/>
</dbReference>
<reference evidence="6 7" key="1">
    <citation type="submission" date="2019-10" db="EMBL/GenBank/DDBJ databases">
        <title>Description of Paenibacillus terrestris sp. nov.</title>
        <authorList>
            <person name="Carlier A."/>
            <person name="Qi S."/>
        </authorList>
    </citation>
    <scope>NUCLEOTIDE SEQUENCE [LARGE SCALE GENOMIC DNA]</scope>
    <source>
        <strain evidence="6 7">LMG 31458</strain>
    </source>
</reference>
<protein>
    <submittedName>
        <fullName evidence="6">Uncharacterized protein</fullName>
    </submittedName>
</protein>